<feature type="non-terminal residue" evidence="8">
    <location>
        <position position="1"/>
    </location>
</feature>
<organism evidence="8 9">
    <name type="scientific">Durusdinium trenchii</name>
    <dbReference type="NCBI Taxonomy" id="1381693"/>
    <lineage>
        <taxon>Eukaryota</taxon>
        <taxon>Sar</taxon>
        <taxon>Alveolata</taxon>
        <taxon>Dinophyceae</taxon>
        <taxon>Suessiales</taxon>
        <taxon>Symbiodiniaceae</taxon>
        <taxon>Durusdinium</taxon>
    </lineage>
</organism>
<name>A0ABP0PWC6_9DINO</name>
<reference evidence="8 9" key="1">
    <citation type="submission" date="2024-02" db="EMBL/GenBank/DDBJ databases">
        <authorList>
            <person name="Chen Y."/>
            <person name="Shah S."/>
            <person name="Dougan E. K."/>
            <person name="Thang M."/>
            <person name="Chan C."/>
        </authorList>
    </citation>
    <scope>NUCLEOTIDE SEQUENCE [LARGE SCALE GENOMIC DNA]</scope>
</reference>
<evidence type="ECO:0000256" key="4">
    <source>
        <dbReference type="ARBA" id="ARBA00022692"/>
    </source>
</evidence>
<evidence type="ECO:0000256" key="3">
    <source>
        <dbReference type="ARBA" id="ARBA00022475"/>
    </source>
</evidence>
<proteinExistence type="inferred from homology"/>
<comment type="caution">
    <text evidence="8">The sequence shown here is derived from an EMBL/GenBank/DDBJ whole genome shotgun (WGS) entry which is preliminary data.</text>
</comment>
<feature type="transmembrane region" description="Helical" evidence="7">
    <location>
        <begin position="314"/>
        <end position="335"/>
    </location>
</feature>
<evidence type="ECO:0000256" key="6">
    <source>
        <dbReference type="ARBA" id="ARBA00023136"/>
    </source>
</evidence>
<dbReference type="Pfam" id="PF02690">
    <property type="entry name" value="Na_Pi_cotrans"/>
    <property type="match status" value="1"/>
</dbReference>
<keyword evidence="3" id="KW-1003">Cell membrane</keyword>
<evidence type="ECO:0000256" key="2">
    <source>
        <dbReference type="ARBA" id="ARBA00005808"/>
    </source>
</evidence>
<evidence type="ECO:0000313" key="8">
    <source>
        <dbReference type="EMBL" id="CAK9078995.1"/>
    </source>
</evidence>
<evidence type="ECO:0000256" key="7">
    <source>
        <dbReference type="SAM" id="Phobius"/>
    </source>
</evidence>
<keyword evidence="5 7" id="KW-1133">Transmembrane helix</keyword>
<gene>
    <name evidence="8" type="ORF">SCF082_LOCUS37710</name>
</gene>
<sequence>VVVGAINGEGGPIYWTSMALTDAIFGSSQAQIEFTSPTKVIVDPLVDIFVHPNKAVIQAEDPSAWTDDPRGLGSESDQVAVVLVSTFLTCRHGNADRAMATTLLAAEKQELADKAKEKEVDLETIKDATPEEREQKCELWLEKYAPDGPYIQETTETEKAIKAEHPEYDLEGALKKHADFAAYFLDLTEFMQEQLEKEVELDELFKRFHALDGDPEELKAKKQKWSDKRAEKLAKLAALRTGREYCVGAEALKMWTKINEAAVEVLPACVGVAEGCGRKTCKVDADQFFVEYVENGEIIHDGLLKGLGDTGGGVLALILSLLVVCFSLFCMVKLLHSLILGKAKAIILRATNMNDYLAMAVGGVLTFIVQSSSVVTSALIPLCGLGVLPVHKMLPMTLGANIGTTFTALLAALGVLAPETLQIALCALVGWKDGADRVVSGREIH</sequence>
<dbReference type="InterPro" id="IPR003841">
    <property type="entry name" value="Na/Pi_transpt"/>
</dbReference>
<keyword evidence="4 7" id="KW-0812">Transmembrane</keyword>
<dbReference type="PANTHER" id="PTHR10010:SF46">
    <property type="entry name" value="SODIUM-DEPENDENT PHOSPHATE TRANSPORT PROTEIN 2B"/>
    <property type="match status" value="1"/>
</dbReference>
<evidence type="ECO:0000256" key="5">
    <source>
        <dbReference type="ARBA" id="ARBA00022989"/>
    </source>
</evidence>
<accession>A0ABP0PWC6</accession>
<comment type="subcellular location">
    <subcellularLocation>
        <location evidence="1">Cell membrane</location>
        <topology evidence="1">Multi-pass membrane protein</topology>
    </subcellularLocation>
</comment>
<evidence type="ECO:0000313" key="9">
    <source>
        <dbReference type="Proteomes" id="UP001642464"/>
    </source>
</evidence>
<dbReference type="PANTHER" id="PTHR10010">
    <property type="entry name" value="SOLUTE CARRIER FAMILY 34 SODIUM PHOSPHATE , MEMBER 2-RELATED"/>
    <property type="match status" value="1"/>
</dbReference>
<keyword evidence="9" id="KW-1185">Reference proteome</keyword>
<feature type="transmembrane region" description="Helical" evidence="7">
    <location>
        <begin position="356"/>
        <end position="388"/>
    </location>
</feature>
<keyword evidence="6 7" id="KW-0472">Membrane</keyword>
<protein>
    <submittedName>
        <fullName evidence="8">Uncharacterized protein</fullName>
    </submittedName>
</protein>
<dbReference type="EMBL" id="CAXAMM010038568">
    <property type="protein sequence ID" value="CAK9078995.1"/>
    <property type="molecule type" value="Genomic_DNA"/>
</dbReference>
<comment type="similarity">
    <text evidence="2">Belongs to the SLC34A transporter family.</text>
</comment>
<dbReference type="Proteomes" id="UP001642464">
    <property type="component" value="Unassembled WGS sequence"/>
</dbReference>
<evidence type="ECO:0000256" key="1">
    <source>
        <dbReference type="ARBA" id="ARBA00004651"/>
    </source>
</evidence>